<evidence type="ECO:0000259" key="1">
    <source>
        <dbReference type="Pfam" id="PF07848"/>
    </source>
</evidence>
<sequence length="299" mass="32733">MPTTPPTPTAAPAALAASESAPRPSSLIHTVYGEFVRRLGGWISIADLIALMAELDVDAPAVRSAISRLKKAGTLLQERRDGTGYRLSPAMDPVFEEGDRRIFHSLEPAALADGWVVAVFSVPESERAHRHTLRSRLSWLGFGNAAPGVWLAPARLLPDARRLLARLGLDGYVHLFLSAEYAGFTDLRTAVAAWWDFPAIEAQYAAFTDAWRPAATDLRGRRTDPDPAEAFRAYVPMLTQWRRLPYLDPGLPEPLLPADWNAVAARAVFTDLHDRLAGPSLGHVEKVTGLPSATRHQEP</sequence>
<reference evidence="4 5" key="1">
    <citation type="journal article" date="2019" name="Int. J. Syst. Evol. Microbiol.">
        <title>The Global Catalogue of Microorganisms (GCM) 10K type strain sequencing project: providing services to taxonomists for standard genome sequencing and annotation.</title>
        <authorList>
            <consortium name="The Broad Institute Genomics Platform"/>
            <consortium name="The Broad Institute Genome Sequencing Center for Infectious Disease"/>
            <person name="Wu L."/>
            <person name="Ma J."/>
        </authorList>
    </citation>
    <scope>NUCLEOTIDE SEQUENCE [LARGE SCALE GENOMIC DNA]</scope>
    <source>
        <strain evidence="4 5">JCM 12393</strain>
    </source>
</reference>
<dbReference type="PANTHER" id="PTHR30319:SF1">
    <property type="entry name" value="TRANSCRIPTIONAL REPRESSOR PAAX"/>
    <property type="match status" value="1"/>
</dbReference>
<dbReference type="InterPro" id="IPR013225">
    <property type="entry name" value="PaaX_C"/>
</dbReference>
<dbReference type="Gene3D" id="3.30.70.2650">
    <property type="match status" value="1"/>
</dbReference>
<dbReference type="Pfam" id="PF07848">
    <property type="entry name" value="PaaX"/>
    <property type="match status" value="1"/>
</dbReference>
<keyword evidence="5" id="KW-1185">Reference proteome</keyword>
<evidence type="ECO:0000259" key="3">
    <source>
        <dbReference type="Pfam" id="PF20803"/>
    </source>
</evidence>
<proteinExistence type="predicted"/>
<dbReference type="Proteomes" id="UP001499863">
    <property type="component" value="Unassembled WGS sequence"/>
</dbReference>
<gene>
    <name evidence="4" type="ORF">GCM10009639_12830</name>
</gene>
<evidence type="ECO:0000313" key="5">
    <source>
        <dbReference type="Proteomes" id="UP001499863"/>
    </source>
</evidence>
<feature type="domain" description="Transcriptional repressor PaaX-like C-terminal" evidence="2">
    <location>
        <begin position="195"/>
        <end position="285"/>
    </location>
</feature>
<dbReference type="InterPro" id="IPR011965">
    <property type="entry name" value="PaaX_trns_reg"/>
</dbReference>
<dbReference type="Gene3D" id="1.10.10.10">
    <property type="entry name" value="Winged helix-like DNA-binding domain superfamily/Winged helix DNA-binding domain"/>
    <property type="match status" value="1"/>
</dbReference>
<dbReference type="EMBL" id="BAAAKJ010000062">
    <property type="protein sequence ID" value="GAA1387620.1"/>
    <property type="molecule type" value="Genomic_DNA"/>
</dbReference>
<comment type="caution">
    <text evidence="4">The sequence shown here is derived from an EMBL/GenBank/DDBJ whole genome shotgun (WGS) entry which is preliminary data.</text>
</comment>
<feature type="domain" description="Transcriptional repressor PaaX-like N-terminal" evidence="1">
    <location>
        <begin position="23"/>
        <end position="88"/>
    </location>
</feature>
<dbReference type="PIRSF" id="PIRSF020623">
    <property type="entry name" value="PaaX"/>
    <property type="match status" value="1"/>
</dbReference>
<dbReference type="InterPro" id="IPR036388">
    <property type="entry name" value="WH-like_DNA-bd_sf"/>
</dbReference>
<dbReference type="Pfam" id="PF20803">
    <property type="entry name" value="PaaX_M"/>
    <property type="match status" value="1"/>
</dbReference>
<name>A0ABN1XQI9_9ACTN</name>
<evidence type="ECO:0000259" key="2">
    <source>
        <dbReference type="Pfam" id="PF08223"/>
    </source>
</evidence>
<organism evidence="4 5">
    <name type="scientific">Kitasatospora putterlickiae</name>
    <dbReference type="NCBI Taxonomy" id="221725"/>
    <lineage>
        <taxon>Bacteria</taxon>
        <taxon>Bacillati</taxon>
        <taxon>Actinomycetota</taxon>
        <taxon>Actinomycetes</taxon>
        <taxon>Kitasatosporales</taxon>
        <taxon>Streptomycetaceae</taxon>
        <taxon>Kitasatospora</taxon>
    </lineage>
</organism>
<dbReference type="RefSeq" id="WP_344329323.1">
    <property type="nucleotide sequence ID" value="NZ_BAAAKJ010000062.1"/>
</dbReference>
<feature type="domain" description="Transcriptional repressor PaaX-like central Cas2-like" evidence="3">
    <location>
        <begin position="112"/>
        <end position="186"/>
    </location>
</feature>
<evidence type="ECO:0000313" key="4">
    <source>
        <dbReference type="EMBL" id="GAA1387620.1"/>
    </source>
</evidence>
<dbReference type="Gene3D" id="1.20.58.1460">
    <property type="match status" value="1"/>
</dbReference>
<dbReference type="PANTHER" id="PTHR30319">
    <property type="entry name" value="PHENYLACETIC ACID REGULATOR-RELATED TRANSCRIPTIONAL REPRESSOR"/>
    <property type="match status" value="1"/>
</dbReference>
<dbReference type="InterPro" id="IPR012906">
    <property type="entry name" value="PaaX-like_N"/>
</dbReference>
<dbReference type="Pfam" id="PF08223">
    <property type="entry name" value="PaaX_C"/>
    <property type="match status" value="1"/>
</dbReference>
<accession>A0ABN1XQI9</accession>
<protein>
    <submittedName>
        <fullName evidence="4">PaaX family transcriptional regulator C-terminal domain-containing protein</fullName>
    </submittedName>
</protein>
<dbReference type="InterPro" id="IPR048846">
    <property type="entry name" value="PaaX-like_central"/>
</dbReference>